<evidence type="ECO:0000313" key="4">
    <source>
        <dbReference type="Proteomes" id="UP001140949"/>
    </source>
</evidence>
<reference evidence="3" key="2">
    <citation type="submission" date="2023-04" db="EMBL/GenBank/DDBJ databases">
        <authorList>
            <person name="Bruccoleri R.E."/>
            <person name="Oakeley E.J."/>
            <person name="Faust A.-M."/>
            <person name="Dessus-Babus S."/>
            <person name="Altorfer M."/>
            <person name="Burckhardt D."/>
            <person name="Oertli M."/>
            <person name="Naumann U."/>
            <person name="Petersen F."/>
            <person name="Wong J."/>
        </authorList>
    </citation>
    <scope>NUCLEOTIDE SEQUENCE</scope>
    <source>
        <strain evidence="3">GSM-AAB239-AS_SAM_17_03QT</strain>
        <tissue evidence="3">Leaf</tissue>
    </source>
</reference>
<gene>
    <name evidence="3" type="ORF">M6B38_262620</name>
    <name evidence="2" type="ORF">M6B38_263145</name>
</gene>
<dbReference type="AlphaFoldDB" id="A0AAX6ICL7"/>
<protein>
    <submittedName>
        <fullName evidence="3">Uncharacterized protein</fullName>
    </submittedName>
</protein>
<dbReference type="EMBL" id="JANAVB010002397">
    <property type="protein sequence ID" value="KAJ6850992.1"/>
    <property type="molecule type" value="Genomic_DNA"/>
</dbReference>
<evidence type="ECO:0000256" key="1">
    <source>
        <dbReference type="SAM" id="MobiDB-lite"/>
    </source>
</evidence>
<keyword evidence="4" id="KW-1185">Reference proteome</keyword>
<comment type="caution">
    <text evidence="3">The sequence shown here is derived from an EMBL/GenBank/DDBJ whole genome shotgun (WGS) entry which is preliminary data.</text>
</comment>
<dbReference type="EMBL" id="JANAVB010002751">
    <property type="protein sequence ID" value="KAJ6850694.1"/>
    <property type="molecule type" value="Genomic_DNA"/>
</dbReference>
<reference evidence="3" key="1">
    <citation type="journal article" date="2023" name="GigaByte">
        <title>Genome assembly of the bearded iris, Iris pallida Lam.</title>
        <authorList>
            <person name="Bruccoleri R.E."/>
            <person name="Oakeley E.J."/>
            <person name="Faust A.M.E."/>
            <person name="Altorfer M."/>
            <person name="Dessus-Babus S."/>
            <person name="Burckhardt D."/>
            <person name="Oertli M."/>
            <person name="Naumann U."/>
            <person name="Petersen F."/>
            <person name="Wong J."/>
        </authorList>
    </citation>
    <scope>NUCLEOTIDE SEQUENCE</scope>
    <source>
        <strain evidence="3">GSM-AAB239-AS_SAM_17_03QT</strain>
    </source>
</reference>
<feature type="compositionally biased region" description="Polar residues" evidence="1">
    <location>
        <begin position="54"/>
        <end position="69"/>
    </location>
</feature>
<dbReference type="Proteomes" id="UP001140949">
    <property type="component" value="Unassembled WGS sequence"/>
</dbReference>
<name>A0AAX6ICL7_IRIPA</name>
<feature type="region of interest" description="Disordered" evidence="1">
    <location>
        <begin position="43"/>
        <end position="69"/>
    </location>
</feature>
<evidence type="ECO:0000313" key="3">
    <source>
        <dbReference type="EMBL" id="KAJ6850992.1"/>
    </source>
</evidence>
<organism evidence="3 4">
    <name type="scientific">Iris pallida</name>
    <name type="common">Sweet iris</name>
    <dbReference type="NCBI Taxonomy" id="29817"/>
    <lineage>
        <taxon>Eukaryota</taxon>
        <taxon>Viridiplantae</taxon>
        <taxon>Streptophyta</taxon>
        <taxon>Embryophyta</taxon>
        <taxon>Tracheophyta</taxon>
        <taxon>Spermatophyta</taxon>
        <taxon>Magnoliopsida</taxon>
        <taxon>Liliopsida</taxon>
        <taxon>Asparagales</taxon>
        <taxon>Iridaceae</taxon>
        <taxon>Iridoideae</taxon>
        <taxon>Irideae</taxon>
        <taxon>Iris</taxon>
    </lineage>
</organism>
<sequence length="85" mass="9364">MMHRKLSKVCTRSELRNGRMTCTQEVSRTRLVLSGVLCSDPLRPSGTPIPNGKCNDSNEPSTRRVASSRRSIDANRCKAYIGPTG</sequence>
<proteinExistence type="predicted"/>
<accession>A0AAX6ICL7</accession>
<evidence type="ECO:0000313" key="2">
    <source>
        <dbReference type="EMBL" id="KAJ6850694.1"/>
    </source>
</evidence>